<dbReference type="OMA" id="CVTEEYH"/>
<evidence type="ECO:0000313" key="2">
    <source>
        <dbReference type="Proteomes" id="UP000038009"/>
    </source>
</evidence>
<accession>A0A0N1I8Y3</accession>
<dbReference type="Proteomes" id="UP000038009">
    <property type="component" value="Unassembled WGS sequence"/>
</dbReference>
<organism evidence="1 2">
    <name type="scientific">Leptomonas seymouri</name>
    <dbReference type="NCBI Taxonomy" id="5684"/>
    <lineage>
        <taxon>Eukaryota</taxon>
        <taxon>Discoba</taxon>
        <taxon>Euglenozoa</taxon>
        <taxon>Kinetoplastea</taxon>
        <taxon>Metakinetoplastina</taxon>
        <taxon>Trypanosomatida</taxon>
        <taxon>Trypanosomatidae</taxon>
        <taxon>Leishmaniinae</taxon>
        <taxon>Leptomonas</taxon>
    </lineage>
</organism>
<protein>
    <submittedName>
        <fullName evidence="1">Uncharacterized protein</fullName>
    </submittedName>
</protein>
<dbReference type="EMBL" id="LJSK01000004">
    <property type="protein sequence ID" value="KPI90534.1"/>
    <property type="molecule type" value="Genomic_DNA"/>
</dbReference>
<gene>
    <name evidence="1" type="ORF">ABL78_0294</name>
</gene>
<reference evidence="1 2" key="1">
    <citation type="journal article" date="2015" name="PLoS Pathog.">
        <title>Leptomonas seymouri: Adaptations to the Dixenous Life Cycle Analyzed by Genome Sequencing, Transcriptome Profiling and Co-infection with Leishmania donovani.</title>
        <authorList>
            <person name="Kraeva N."/>
            <person name="Butenko A."/>
            <person name="Hlavacova J."/>
            <person name="Kostygov A."/>
            <person name="Myskova J."/>
            <person name="Grybchuk D."/>
            <person name="Lestinova T."/>
            <person name="Votypka J."/>
            <person name="Volf P."/>
            <person name="Opperdoes F."/>
            <person name="Flegontov P."/>
            <person name="Lukes J."/>
            <person name="Yurchenko V."/>
        </authorList>
    </citation>
    <scope>NUCLEOTIDE SEQUENCE [LARGE SCALE GENOMIC DNA]</scope>
    <source>
        <strain evidence="1 2">ATCC 30220</strain>
    </source>
</reference>
<dbReference type="AlphaFoldDB" id="A0A0N1I8Y3"/>
<proteinExistence type="predicted"/>
<evidence type="ECO:0000313" key="1">
    <source>
        <dbReference type="EMBL" id="KPI90534.1"/>
    </source>
</evidence>
<comment type="caution">
    <text evidence="1">The sequence shown here is derived from an EMBL/GenBank/DDBJ whole genome shotgun (WGS) entry which is preliminary data.</text>
</comment>
<name>A0A0N1I8Y3_LEPSE</name>
<dbReference type="OrthoDB" id="10368035at2759"/>
<dbReference type="VEuPathDB" id="TriTrypDB:Lsey_0004_0220"/>
<sequence length="140" mass="15719">MQSATVTRKAADDRPQKREEFLGVGAFDFLTPLELYECVTEEYHRNAILIEQERSRIAAIVLTSSSNGESRAAAKTNSVFADQIQRDELVHLEEMSRLSQKLSFAAQNPPLSAMELRTADRHCLDAIRALEGLTKPPTRM</sequence>
<keyword evidence="2" id="KW-1185">Reference proteome</keyword>